<evidence type="ECO:0000256" key="2">
    <source>
        <dbReference type="ARBA" id="ARBA00022679"/>
    </source>
</evidence>
<name>A0A0F9TUW5_9ZZZZ</name>
<dbReference type="Gene3D" id="2.40.440.10">
    <property type="entry name" value="L,D-transpeptidase catalytic domain-like"/>
    <property type="match status" value="1"/>
</dbReference>
<evidence type="ECO:0000256" key="4">
    <source>
        <dbReference type="ARBA" id="ARBA00022984"/>
    </source>
</evidence>
<dbReference type="GO" id="GO:0071972">
    <property type="term" value="F:peptidoglycan L,D-transpeptidase activity"/>
    <property type="evidence" value="ECO:0007669"/>
    <property type="project" value="TreeGrafter"/>
</dbReference>
<dbReference type="Gene3D" id="3.10.350.10">
    <property type="entry name" value="LysM domain"/>
    <property type="match status" value="1"/>
</dbReference>
<feature type="compositionally biased region" description="Low complexity" evidence="6">
    <location>
        <begin position="49"/>
        <end position="64"/>
    </location>
</feature>
<evidence type="ECO:0000259" key="8">
    <source>
        <dbReference type="PROSITE" id="PS52029"/>
    </source>
</evidence>
<organism evidence="9">
    <name type="scientific">marine sediment metagenome</name>
    <dbReference type="NCBI Taxonomy" id="412755"/>
    <lineage>
        <taxon>unclassified sequences</taxon>
        <taxon>metagenomes</taxon>
        <taxon>ecological metagenomes</taxon>
    </lineage>
</organism>
<evidence type="ECO:0000256" key="3">
    <source>
        <dbReference type="ARBA" id="ARBA00022960"/>
    </source>
</evidence>
<dbReference type="InterPro" id="IPR018392">
    <property type="entry name" value="LysM"/>
</dbReference>
<dbReference type="CDD" id="cd16913">
    <property type="entry name" value="YkuD_like"/>
    <property type="match status" value="1"/>
</dbReference>
<dbReference type="PROSITE" id="PS51782">
    <property type="entry name" value="LYSM"/>
    <property type="match status" value="1"/>
</dbReference>
<dbReference type="InterPro" id="IPR050979">
    <property type="entry name" value="LD-transpeptidase"/>
</dbReference>
<dbReference type="InterPro" id="IPR038063">
    <property type="entry name" value="Transpep_catalytic_dom"/>
</dbReference>
<evidence type="ECO:0000256" key="5">
    <source>
        <dbReference type="ARBA" id="ARBA00023316"/>
    </source>
</evidence>
<dbReference type="Pfam" id="PF01476">
    <property type="entry name" value="LysM"/>
    <property type="match status" value="1"/>
</dbReference>
<comment type="caution">
    <text evidence="9">The sequence shown here is derived from an EMBL/GenBank/DDBJ whole genome shotgun (WGS) entry which is preliminary data.</text>
</comment>
<dbReference type="Pfam" id="PF03734">
    <property type="entry name" value="YkuD"/>
    <property type="match status" value="1"/>
</dbReference>
<dbReference type="EMBL" id="LAZR01000190">
    <property type="protein sequence ID" value="KKN83139.1"/>
    <property type="molecule type" value="Genomic_DNA"/>
</dbReference>
<dbReference type="SUPFAM" id="SSF141523">
    <property type="entry name" value="L,D-transpeptidase catalytic domain-like"/>
    <property type="match status" value="1"/>
</dbReference>
<dbReference type="AlphaFoldDB" id="A0A0F9TUW5"/>
<proteinExistence type="predicted"/>
<evidence type="ECO:0000256" key="1">
    <source>
        <dbReference type="ARBA" id="ARBA00004752"/>
    </source>
</evidence>
<dbReference type="CDD" id="cd00118">
    <property type="entry name" value="LysM"/>
    <property type="match status" value="1"/>
</dbReference>
<accession>A0A0F9TUW5</accession>
<keyword evidence="2" id="KW-0808">Transferase</keyword>
<dbReference type="GO" id="GO:0005576">
    <property type="term" value="C:extracellular region"/>
    <property type="evidence" value="ECO:0007669"/>
    <property type="project" value="TreeGrafter"/>
</dbReference>
<dbReference type="PROSITE" id="PS52029">
    <property type="entry name" value="LD_TPASE"/>
    <property type="match status" value="1"/>
</dbReference>
<sequence length="338" mass="37784">MNWNMQRIVIVLVAVAAVVLLVWALQNNQDQPTPQPESTDPSRPAPNGTATAEPTVTPTTQAVEPPQPVHLPDDDAAAVDAYRRGLELLADKQWLAARETLSAALLSGHLSGARAEDAREQLEELADKTIFSRSVYDDDPYTFRYQVKAGDMLNQIERHFKLHTPIELILRINRMSDARKLKARQRLKLVRGPFHAVVNKHTLIMDLYLHREGLSPVYVRQLPVGLGRDDGTPAGLWRIRHGEKGRRVAWYPPPSSGLKGRIDWGEPGYAFGEKGIWLPLEGIDETTEGLVGYGIHSTNNPLSVGQTVSLGCIRLLDDDIELVYALLYEKWSTVRVTR</sequence>
<feature type="region of interest" description="Disordered" evidence="6">
    <location>
        <begin position="29"/>
        <end position="72"/>
    </location>
</feature>
<dbReference type="PANTHER" id="PTHR30582">
    <property type="entry name" value="L,D-TRANSPEPTIDASE"/>
    <property type="match status" value="1"/>
</dbReference>
<keyword evidence="3" id="KW-0133">Cell shape</keyword>
<dbReference type="GO" id="GO:0008360">
    <property type="term" value="P:regulation of cell shape"/>
    <property type="evidence" value="ECO:0007669"/>
    <property type="project" value="UniProtKB-KW"/>
</dbReference>
<evidence type="ECO:0000256" key="6">
    <source>
        <dbReference type="SAM" id="MobiDB-lite"/>
    </source>
</evidence>
<dbReference type="GO" id="GO:0071555">
    <property type="term" value="P:cell wall organization"/>
    <property type="evidence" value="ECO:0007669"/>
    <property type="project" value="UniProtKB-KW"/>
</dbReference>
<dbReference type="GO" id="GO:0016740">
    <property type="term" value="F:transferase activity"/>
    <property type="evidence" value="ECO:0007669"/>
    <property type="project" value="UniProtKB-KW"/>
</dbReference>
<dbReference type="GO" id="GO:0018104">
    <property type="term" value="P:peptidoglycan-protein cross-linking"/>
    <property type="evidence" value="ECO:0007669"/>
    <property type="project" value="TreeGrafter"/>
</dbReference>
<feature type="domain" description="L,D-TPase catalytic" evidence="8">
    <location>
        <begin position="196"/>
        <end position="337"/>
    </location>
</feature>
<protein>
    <submittedName>
        <fullName evidence="9">Uncharacterized protein</fullName>
    </submittedName>
</protein>
<keyword evidence="5" id="KW-0961">Cell wall biogenesis/degradation</keyword>
<dbReference type="InterPro" id="IPR005490">
    <property type="entry name" value="LD_TPept_cat_dom"/>
</dbReference>
<feature type="compositionally biased region" description="Polar residues" evidence="6">
    <location>
        <begin position="29"/>
        <end position="41"/>
    </location>
</feature>
<evidence type="ECO:0000313" key="9">
    <source>
        <dbReference type="EMBL" id="KKN83139.1"/>
    </source>
</evidence>
<comment type="pathway">
    <text evidence="1">Cell wall biogenesis; peptidoglycan biosynthesis.</text>
</comment>
<reference evidence="9" key="1">
    <citation type="journal article" date="2015" name="Nature">
        <title>Complex archaea that bridge the gap between prokaryotes and eukaryotes.</title>
        <authorList>
            <person name="Spang A."/>
            <person name="Saw J.H."/>
            <person name="Jorgensen S.L."/>
            <person name="Zaremba-Niedzwiedzka K."/>
            <person name="Martijn J."/>
            <person name="Lind A.E."/>
            <person name="van Eijk R."/>
            <person name="Schleper C."/>
            <person name="Guy L."/>
            <person name="Ettema T.J."/>
        </authorList>
    </citation>
    <scope>NUCLEOTIDE SEQUENCE</scope>
</reference>
<evidence type="ECO:0000259" key="7">
    <source>
        <dbReference type="PROSITE" id="PS51782"/>
    </source>
</evidence>
<dbReference type="InterPro" id="IPR036779">
    <property type="entry name" value="LysM_dom_sf"/>
</dbReference>
<feature type="domain" description="LysM" evidence="7">
    <location>
        <begin position="143"/>
        <end position="189"/>
    </location>
</feature>
<keyword evidence="4" id="KW-0573">Peptidoglycan synthesis</keyword>
<dbReference type="UniPathway" id="UPA00219"/>
<gene>
    <name evidence="9" type="ORF">LCGC14_0302530</name>
</gene>